<dbReference type="PROSITE" id="PS51782">
    <property type="entry name" value="LYSM"/>
    <property type="match status" value="1"/>
</dbReference>
<proteinExistence type="inferred from homology"/>
<dbReference type="RefSeq" id="WP_051537452.1">
    <property type="nucleotide sequence ID" value="NZ_FSRO01000001.1"/>
</dbReference>
<dbReference type="InterPro" id="IPR036779">
    <property type="entry name" value="LysM_dom_sf"/>
</dbReference>
<dbReference type="STRING" id="44575.SAMN05216419_100152"/>
<dbReference type="InterPro" id="IPR000189">
    <property type="entry name" value="Transglyc_AS"/>
</dbReference>
<evidence type="ECO:0000256" key="2">
    <source>
        <dbReference type="SAM" id="SignalP"/>
    </source>
</evidence>
<sequence length="400" mass="45605">MQKTYTAQYLKKTIIACLLTIFIYFPVNAAETRSYSSTGHAAEYSADAATDSDDLWERIRNGFTLGDLNSKEVRNNEASYTRDPNYIYRIAERSKRYLHHIVEEVERRGMPTEIALLPIVESAFNPNAESSSNAAGLWQFIPATGRSFGLKQNWWRDERKDVIAATQAALDYLQNLYGMFGDWKLAIAAYNWGEGAIKRSLAKNREEGFPTSFRHIKLPRETRNHVHKLIAVKNIIANPTDYGIELNPIPNEPYFDKVEANHHIDISLVAELADIPIEEFNALNPAYNRPIIRVNNTPRILLLPIDKIETFLTNLESCNKPLVSWQIYQVKRGENAKELSSRHNISVAQLKEVNSITQNDKITQGQTILVPRIESGHNVDTLIVNNKSTKNIKYLSKNNF</sequence>
<dbReference type="Pfam" id="PF01464">
    <property type="entry name" value="SLT"/>
    <property type="match status" value="1"/>
</dbReference>
<evidence type="ECO:0000313" key="4">
    <source>
        <dbReference type="EMBL" id="SIO34610.1"/>
    </source>
</evidence>
<dbReference type="GO" id="GO:0008933">
    <property type="term" value="F:peptidoglycan lytic transglycosylase activity"/>
    <property type="evidence" value="ECO:0007669"/>
    <property type="project" value="InterPro"/>
</dbReference>
<dbReference type="InterPro" id="IPR023346">
    <property type="entry name" value="Lysozyme-like_dom_sf"/>
</dbReference>
<feature type="chain" id="PRO_5009936669" evidence="2">
    <location>
        <begin position="30"/>
        <end position="400"/>
    </location>
</feature>
<gene>
    <name evidence="4" type="ORF">SAMN02743940_2013</name>
</gene>
<feature type="domain" description="LysM" evidence="3">
    <location>
        <begin position="326"/>
        <end position="370"/>
    </location>
</feature>
<dbReference type="AlphaFoldDB" id="A0A1N6IRF9"/>
<dbReference type="SUPFAM" id="SSF54106">
    <property type="entry name" value="LysM domain"/>
    <property type="match status" value="1"/>
</dbReference>
<dbReference type="CDD" id="cd00118">
    <property type="entry name" value="LysM"/>
    <property type="match status" value="1"/>
</dbReference>
<protein>
    <submittedName>
        <fullName evidence="4">Membrane-bound lytic murein transglycosylase D</fullName>
    </submittedName>
</protein>
<name>A0A1N6IRF9_9PROT</name>
<dbReference type="PANTHER" id="PTHR37423:SF2">
    <property type="entry name" value="MEMBRANE-BOUND LYTIC MUREIN TRANSGLYCOSYLASE C"/>
    <property type="match status" value="1"/>
</dbReference>
<dbReference type="GO" id="GO:0016020">
    <property type="term" value="C:membrane"/>
    <property type="evidence" value="ECO:0007669"/>
    <property type="project" value="InterPro"/>
</dbReference>
<dbReference type="EMBL" id="FSRO01000001">
    <property type="protein sequence ID" value="SIO34610.1"/>
    <property type="molecule type" value="Genomic_DNA"/>
</dbReference>
<keyword evidence="2" id="KW-0732">Signal</keyword>
<dbReference type="Gene3D" id="1.10.530.10">
    <property type="match status" value="1"/>
</dbReference>
<dbReference type="eggNOG" id="COG0741">
    <property type="taxonomic scope" value="Bacteria"/>
</dbReference>
<dbReference type="SMART" id="SM00257">
    <property type="entry name" value="LysM"/>
    <property type="match status" value="1"/>
</dbReference>
<reference evidence="4 5" key="1">
    <citation type="submission" date="2016-12" db="EMBL/GenBank/DDBJ databases">
        <authorList>
            <person name="Song W.-J."/>
            <person name="Kurnit D.M."/>
        </authorList>
    </citation>
    <scope>NUCLEOTIDE SEQUENCE [LARGE SCALE GENOMIC DNA]</scope>
    <source>
        <strain evidence="4 5">ATCC 49181</strain>
    </source>
</reference>
<dbReference type="Proteomes" id="UP000185062">
    <property type="component" value="Unassembled WGS sequence"/>
</dbReference>
<dbReference type="SUPFAM" id="SSF53955">
    <property type="entry name" value="Lysozyme-like"/>
    <property type="match status" value="1"/>
</dbReference>
<dbReference type="GO" id="GO:0000270">
    <property type="term" value="P:peptidoglycan metabolic process"/>
    <property type="evidence" value="ECO:0007669"/>
    <property type="project" value="InterPro"/>
</dbReference>
<dbReference type="InterPro" id="IPR008258">
    <property type="entry name" value="Transglycosylase_SLT_dom_1"/>
</dbReference>
<comment type="similarity">
    <text evidence="1">Belongs to the transglycosylase Slt family.</text>
</comment>
<dbReference type="Gene3D" id="3.10.350.10">
    <property type="entry name" value="LysM domain"/>
    <property type="match status" value="1"/>
</dbReference>
<organism evidence="4 5">
    <name type="scientific">Nitrosomonas cryotolerans ATCC 49181</name>
    <dbReference type="NCBI Taxonomy" id="1131553"/>
    <lineage>
        <taxon>Bacteria</taxon>
        <taxon>Pseudomonadati</taxon>
        <taxon>Pseudomonadota</taxon>
        <taxon>Betaproteobacteria</taxon>
        <taxon>Nitrosomonadales</taxon>
        <taxon>Nitrosomonadaceae</taxon>
        <taxon>Nitrosomonas</taxon>
    </lineage>
</organism>
<dbReference type="InterPro" id="IPR018392">
    <property type="entry name" value="LysM"/>
</dbReference>
<evidence type="ECO:0000259" key="3">
    <source>
        <dbReference type="PROSITE" id="PS51782"/>
    </source>
</evidence>
<evidence type="ECO:0000313" key="5">
    <source>
        <dbReference type="Proteomes" id="UP000185062"/>
    </source>
</evidence>
<evidence type="ECO:0000256" key="1">
    <source>
        <dbReference type="ARBA" id="ARBA00007734"/>
    </source>
</evidence>
<dbReference type="CDD" id="cd16894">
    <property type="entry name" value="MltD-like"/>
    <property type="match status" value="1"/>
</dbReference>
<dbReference type="Pfam" id="PF01476">
    <property type="entry name" value="LysM"/>
    <property type="match status" value="1"/>
</dbReference>
<accession>A0A1N6IRF9</accession>
<feature type="signal peptide" evidence="2">
    <location>
        <begin position="1"/>
        <end position="29"/>
    </location>
</feature>
<dbReference type="PROSITE" id="PS00922">
    <property type="entry name" value="TRANSGLYCOSYLASE"/>
    <property type="match status" value="1"/>
</dbReference>
<dbReference type="PANTHER" id="PTHR37423">
    <property type="entry name" value="SOLUBLE LYTIC MUREIN TRANSGLYCOSYLASE-RELATED"/>
    <property type="match status" value="1"/>
</dbReference>
<keyword evidence="5" id="KW-1185">Reference proteome</keyword>